<keyword evidence="2" id="KW-1185">Reference proteome</keyword>
<gene>
    <name evidence="1" type="ORF">L1987_60145</name>
</gene>
<reference evidence="2" key="1">
    <citation type="journal article" date="2022" name="Mol. Ecol. Resour.">
        <title>The genomes of chicory, endive, great burdock and yacon provide insights into Asteraceae palaeo-polyploidization history and plant inulin production.</title>
        <authorList>
            <person name="Fan W."/>
            <person name="Wang S."/>
            <person name="Wang H."/>
            <person name="Wang A."/>
            <person name="Jiang F."/>
            <person name="Liu H."/>
            <person name="Zhao H."/>
            <person name="Xu D."/>
            <person name="Zhang Y."/>
        </authorList>
    </citation>
    <scope>NUCLEOTIDE SEQUENCE [LARGE SCALE GENOMIC DNA]</scope>
    <source>
        <strain evidence="2">cv. Yunnan</strain>
    </source>
</reference>
<evidence type="ECO:0000313" key="2">
    <source>
        <dbReference type="Proteomes" id="UP001056120"/>
    </source>
</evidence>
<evidence type="ECO:0000313" key="1">
    <source>
        <dbReference type="EMBL" id="KAI3742462.1"/>
    </source>
</evidence>
<reference evidence="1 2" key="2">
    <citation type="journal article" date="2022" name="Mol. Ecol. Resour.">
        <title>The genomes of chicory, endive, great burdock and yacon provide insights into Asteraceae paleo-polyploidization history and plant inulin production.</title>
        <authorList>
            <person name="Fan W."/>
            <person name="Wang S."/>
            <person name="Wang H."/>
            <person name="Wang A."/>
            <person name="Jiang F."/>
            <person name="Liu H."/>
            <person name="Zhao H."/>
            <person name="Xu D."/>
            <person name="Zhang Y."/>
        </authorList>
    </citation>
    <scope>NUCLEOTIDE SEQUENCE [LARGE SCALE GENOMIC DNA]</scope>
    <source>
        <strain evidence="2">cv. Yunnan</strain>
        <tissue evidence="1">Leaves</tissue>
    </source>
</reference>
<dbReference type="Proteomes" id="UP001056120">
    <property type="component" value="Linkage Group LG20"/>
</dbReference>
<proteinExistence type="predicted"/>
<name>A0ACB9D7B5_9ASTR</name>
<organism evidence="1 2">
    <name type="scientific">Smallanthus sonchifolius</name>
    <dbReference type="NCBI Taxonomy" id="185202"/>
    <lineage>
        <taxon>Eukaryota</taxon>
        <taxon>Viridiplantae</taxon>
        <taxon>Streptophyta</taxon>
        <taxon>Embryophyta</taxon>
        <taxon>Tracheophyta</taxon>
        <taxon>Spermatophyta</taxon>
        <taxon>Magnoliopsida</taxon>
        <taxon>eudicotyledons</taxon>
        <taxon>Gunneridae</taxon>
        <taxon>Pentapetalae</taxon>
        <taxon>asterids</taxon>
        <taxon>campanulids</taxon>
        <taxon>Asterales</taxon>
        <taxon>Asteraceae</taxon>
        <taxon>Asteroideae</taxon>
        <taxon>Heliantheae alliance</taxon>
        <taxon>Millerieae</taxon>
        <taxon>Smallanthus</taxon>
    </lineage>
</organism>
<protein>
    <submittedName>
        <fullName evidence="1">Uncharacterized protein</fullName>
    </submittedName>
</protein>
<dbReference type="EMBL" id="CM042037">
    <property type="protein sequence ID" value="KAI3742462.1"/>
    <property type="molecule type" value="Genomic_DNA"/>
</dbReference>
<sequence>MEIQMARLGRPSGKDAIYVSQAYPVYDGCSEIGHTFADCPREQGKSEEVNQLGSERRQQDMNATHYHPGLRNHPNLRYGNASNQLNPNFQGSNVQGGGQPHHQQYQNLQQGYNQGRYQRNQGNQGYQQGGQHGYQTNYQQQNQKSGTEGGDALGDSQFNALMDAIKELKRDNEVRDKMVNALAKQVGLLAEDLSRRDLGKLPSNTQTNPKHQGLSSNYAYVGAVRICNDSEEIDLEDDSEQGAPFIPVEVGGIKVNQTLLYYGATLSILPGSQYDQSDLGHPQQVDTTVVLADLT</sequence>
<comment type="caution">
    <text evidence="1">The sequence shown here is derived from an EMBL/GenBank/DDBJ whole genome shotgun (WGS) entry which is preliminary data.</text>
</comment>
<accession>A0ACB9D7B5</accession>